<gene>
    <name evidence="3" type="ORF">NEH99_11575</name>
</gene>
<evidence type="ECO:0000259" key="2">
    <source>
        <dbReference type="Pfam" id="PF12697"/>
    </source>
</evidence>
<dbReference type="PANTHER" id="PTHR43194">
    <property type="entry name" value="HYDROLASE ALPHA/BETA FOLD FAMILY"/>
    <property type="match status" value="1"/>
</dbReference>
<feature type="signal peptide" evidence="1">
    <location>
        <begin position="1"/>
        <end position="19"/>
    </location>
</feature>
<organism evidence="3 4">
    <name type="scientific">Brachyspira pilosicoli</name>
    <name type="common">Serpulina pilosicoli</name>
    <dbReference type="NCBI Taxonomy" id="52584"/>
    <lineage>
        <taxon>Bacteria</taxon>
        <taxon>Pseudomonadati</taxon>
        <taxon>Spirochaetota</taxon>
        <taxon>Spirochaetia</taxon>
        <taxon>Brachyspirales</taxon>
        <taxon>Brachyspiraceae</taxon>
        <taxon>Brachyspira</taxon>
    </lineage>
</organism>
<evidence type="ECO:0000313" key="3">
    <source>
        <dbReference type="EMBL" id="WIH94920.1"/>
    </source>
</evidence>
<protein>
    <submittedName>
        <fullName evidence="3">Alpha/beta fold hydrolase</fullName>
    </submittedName>
</protein>
<dbReference type="SUPFAM" id="SSF53474">
    <property type="entry name" value="alpha/beta-Hydrolases"/>
    <property type="match status" value="1"/>
</dbReference>
<dbReference type="InterPro" id="IPR000073">
    <property type="entry name" value="AB_hydrolase_1"/>
</dbReference>
<keyword evidence="1" id="KW-0732">Signal</keyword>
<dbReference type="InterPro" id="IPR050228">
    <property type="entry name" value="Carboxylesterase_BioH"/>
</dbReference>
<dbReference type="GO" id="GO:0016787">
    <property type="term" value="F:hydrolase activity"/>
    <property type="evidence" value="ECO:0007669"/>
    <property type="project" value="UniProtKB-KW"/>
</dbReference>
<reference evidence="3" key="1">
    <citation type="submission" date="2022-06" db="EMBL/GenBank/DDBJ databases">
        <title>Brachyspira pilosicoli from pigs in Switzerland.</title>
        <authorList>
            <person name="Schmitt S."/>
            <person name="Arnold M."/>
            <person name="Rossano A."/>
            <person name="Perreten V."/>
        </authorList>
    </citation>
    <scope>NUCLEOTIDE SEQUENCE</scope>
    <source>
        <strain evidence="3">MEI4028</strain>
    </source>
</reference>
<dbReference type="EMBL" id="CP098754">
    <property type="protein sequence ID" value="WIH94920.1"/>
    <property type="molecule type" value="Genomic_DNA"/>
</dbReference>
<dbReference type="Gene3D" id="3.40.50.1820">
    <property type="entry name" value="alpha/beta hydrolase"/>
    <property type="match status" value="1"/>
</dbReference>
<dbReference type="InterPro" id="IPR029058">
    <property type="entry name" value="AB_hydrolase_fold"/>
</dbReference>
<evidence type="ECO:0000256" key="1">
    <source>
        <dbReference type="SAM" id="SignalP"/>
    </source>
</evidence>
<sequence>MKKLLLVFSIILLSISCNNSNDTQNKIIIDKQGSFTFGGKVLSANGEFEKDTLFPSSNGQTYHSDHGYAFYQIPVNAKKYPIVFLHGGGQSAKSFETTPDGREGFQNIFLKKGYSVYLVDQPRRGRAGRSSVAITINPTPDEQSLFNWFRIGSWPNFFDNVQFKNDEETLTQYFQQVTPNTGSFDEEVVSDSLSALFDRIGEGILLAHSQGAGPAFFTAIKNKNVKALVLYEPGGCSLPFPQNASPTNITMPTYFPIKEIPEDDFKKLASIPIVIYYGDNIPKEKSDNPYLEEWRLRVELIKKWEETLKSYNADVNVVILPEIGIYGNTHFPFSDLNNLEIADLLEKYLKEKKLE</sequence>
<dbReference type="PROSITE" id="PS51257">
    <property type="entry name" value="PROKAR_LIPOPROTEIN"/>
    <property type="match status" value="1"/>
</dbReference>
<dbReference type="Pfam" id="PF12697">
    <property type="entry name" value="Abhydrolase_6"/>
    <property type="match status" value="1"/>
</dbReference>
<dbReference type="AlphaFoldDB" id="A0AAJ6GH85"/>
<feature type="chain" id="PRO_5042577551" evidence="1">
    <location>
        <begin position="20"/>
        <end position="355"/>
    </location>
</feature>
<dbReference type="Proteomes" id="UP001242021">
    <property type="component" value="Chromosome"/>
</dbReference>
<dbReference type="RefSeq" id="WP_157143681.1">
    <property type="nucleotide sequence ID" value="NZ_CP098752.1"/>
</dbReference>
<proteinExistence type="predicted"/>
<accession>A0AAJ6GH85</accession>
<name>A0AAJ6GH85_BRAPL</name>
<keyword evidence="3" id="KW-0378">Hydrolase</keyword>
<evidence type="ECO:0000313" key="4">
    <source>
        <dbReference type="Proteomes" id="UP001242021"/>
    </source>
</evidence>
<dbReference type="CDD" id="cd12810">
    <property type="entry name" value="Esterase_713_like-3"/>
    <property type="match status" value="1"/>
</dbReference>
<feature type="domain" description="AB hydrolase-1" evidence="2">
    <location>
        <begin position="82"/>
        <end position="245"/>
    </location>
</feature>
<dbReference type="PANTHER" id="PTHR43194:SF2">
    <property type="entry name" value="PEROXISOMAL MEMBRANE PROTEIN LPX1"/>
    <property type="match status" value="1"/>
</dbReference>